<dbReference type="EC" id="2.7.11.22" evidence="2"/>
<keyword evidence="7 14" id="KW-0067">ATP-binding</keyword>
<reference evidence="17" key="1">
    <citation type="submission" date="2023-07" db="EMBL/GenBank/DDBJ databases">
        <authorList>
            <consortium name="AG Swart"/>
            <person name="Singh M."/>
            <person name="Singh A."/>
            <person name="Seah K."/>
            <person name="Emmerich C."/>
        </authorList>
    </citation>
    <scope>NUCLEOTIDE SEQUENCE</scope>
    <source>
        <strain evidence="17">DP1</strain>
    </source>
</reference>
<accession>A0AAD1XM54</accession>
<keyword evidence="18" id="KW-1185">Reference proteome</keyword>
<gene>
    <name evidence="17" type="ORF">ECRASSUSDP1_LOCUS16763</name>
</gene>
<dbReference type="PANTHER" id="PTHR24056:SF254">
    <property type="entry name" value="CYCLIN-DEPENDENT KINASE 2"/>
    <property type="match status" value="1"/>
</dbReference>
<sequence length="330" mass="38071">MEPKRQKKYAYEDFEKIKVLGQGTYGVVSKCREKQTDNVYAIKDIKISRGFEGIPATALREIAVLKNLKHPNVVNQVGVLNQGFKKFSIIFEYADGDLKDRVDKLKEGEFFSEETIKTWMYQILLGTAYCHSQMVIHRDLKPNNILITDDDTIKIADFGLARTFNLPVTLYTREVISLWYRAPELLLGEAEYCTGVDIWSIGCIMYELSHLTTLFPGDSEIGMIMKIFSILGFPKEEGEFQKNGYIWPGVTKLRWFKPSFPKFQGVDLSKFFNRLSEKGADLLRRLLDPCPYSRIEAHEALMHPWFDDLDKSKYADPSELYVGDLLQLEE</sequence>
<dbReference type="GO" id="GO:0010468">
    <property type="term" value="P:regulation of gene expression"/>
    <property type="evidence" value="ECO:0007669"/>
    <property type="project" value="TreeGrafter"/>
</dbReference>
<comment type="caution">
    <text evidence="17">The sequence shown here is derived from an EMBL/GenBank/DDBJ whole genome shotgun (WGS) entry which is preliminary data.</text>
</comment>
<evidence type="ECO:0000256" key="13">
    <source>
        <dbReference type="ARBA" id="ARBA00048367"/>
    </source>
</evidence>
<dbReference type="InterPro" id="IPR050108">
    <property type="entry name" value="CDK"/>
</dbReference>
<evidence type="ECO:0000256" key="12">
    <source>
        <dbReference type="ARBA" id="ARBA00047811"/>
    </source>
</evidence>
<dbReference type="SUPFAM" id="SSF56112">
    <property type="entry name" value="Protein kinase-like (PK-like)"/>
    <property type="match status" value="1"/>
</dbReference>
<dbReference type="GO" id="GO:0005634">
    <property type="term" value="C:nucleus"/>
    <property type="evidence" value="ECO:0007669"/>
    <property type="project" value="TreeGrafter"/>
</dbReference>
<dbReference type="GO" id="GO:0007165">
    <property type="term" value="P:signal transduction"/>
    <property type="evidence" value="ECO:0007669"/>
    <property type="project" value="TreeGrafter"/>
</dbReference>
<dbReference type="EMBL" id="CAMPGE010016876">
    <property type="protein sequence ID" value="CAI2375401.1"/>
    <property type="molecule type" value="Genomic_DNA"/>
</dbReference>
<dbReference type="GO" id="GO:0030332">
    <property type="term" value="F:cyclin binding"/>
    <property type="evidence" value="ECO:0007669"/>
    <property type="project" value="TreeGrafter"/>
</dbReference>
<dbReference type="InterPro" id="IPR011009">
    <property type="entry name" value="Kinase-like_dom_sf"/>
</dbReference>
<evidence type="ECO:0000313" key="18">
    <source>
        <dbReference type="Proteomes" id="UP001295684"/>
    </source>
</evidence>
<evidence type="ECO:0000256" key="8">
    <source>
        <dbReference type="ARBA" id="ARBA00038543"/>
    </source>
</evidence>
<organism evidence="17 18">
    <name type="scientific">Euplotes crassus</name>
    <dbReference type="NCBI Taxonomy" id="5936"/>
    <lineage>
        <taxon>Eukaryota</taxon>
        <taxon>Sar</taxon>
        <taxon>Alveolata</taxon>
        <taxon>Ciliophora</taxon>
        <taxon>Intramacronucleata</taxon>
        <taxon>Spirotrichea</taxon>
        <taxon>Hypotrichia</taxon>
        <taxon>Euplotida</taxon>
        <taxon>Euplotidae</taxon>
        <taxon>Moneuplotes</taxon>
    </lineage>
</organism>
<comment type="catalytic activity">
    <reaction evidence="12">
        <text>L-threonyl-[protein] + ATP = O-phospho-L-threonyl-[protein] + ADP + H(+)</text>
        <dbReference type="Rhea" id="RHEA:46608"/>
        <dbReference type="Rhea" id="RHEA-COMP:11060"/>
        <dbReference type="Rhea" id="RHEA-COMP:11605"/>
        <dbReference type="ChEBI" id="CHEBI:15378"/>
        <dbReference type="ChEBI" id="CHEBI:30013"/>
        <dbReference type="ChEBI" id="CHEBI:30616"/>
        <dbReference type="ChEBI" id="CHEBI:61977"/>
        <dbReference type="ChEBI" id="CHEBI:456216"/>
        <dbReference type="EC" id="2.7.11.22"/>
    </reaction>
</comment>
<keyword evidence="5 14" id="KW-0547">Nucleotide-binding</keyword>
<dbReference type="Gene3D" id="1.10.510.10">
    <property type="entry name" value="Transferase(Phosphotransferase) domain 1"/>
    <property type="match status" value="1"/>
</dbReference>
<evidence type="ECO:0000256" key="2">
    <source>
        <dbReference type="ARBA" id="ARBA00012425"/>
    </source>
</evidence>
<dbReference type="FunFam" id="1.10.510.10:FF:000611">
    <property type="entry name" value="CMGC family protein kinase"/>
    <property type="match status" value="1"/>
</dbReference>
<proteinExistence type="inferred from homology"/>
<dbReference type="InterPro" id="IPR008271">
    <property type="entry name" value="Ser/Thr_kinase_AS"/>
</dbReference>
<evidence type="ECO:0000256" key="3">
    <source>
        <dbReference type="ARBA" id="ARBA00022527"/>
    </source>
</evidence>
<dbReference type="PROSITE" id="PS00108">
    <property type="entry name" value="PROTEIN_KINASE_ST"/>
    <property type="match status" value="1"/>
</dbReference>
<dbReference type="Pfam" id="PF00069">
    <property type="entry name" value="Pkinase"/>
    <property type="match status" value="1"/>
</dbReference>
<dbReference type="InterPro" id="IPR000719">
    <property type="entry name" value="Prot_kinase_dom"/>
</dbReference>
<comment type="subunit">
    <text evidence="8">May form a complex composed of at least the catalytic subunit CRK2 and a cyclin.</text>
</comment>
<dbReference type="GO" id="GO:0004693">
    <property type="term" value="F:cyclin-dependent protein serine/threonine kinase activity"/>
    <property type="evidence" value="ECO:0007669"/>
    <property type="project" value="UniProtKB-EC"/>
</dbReference>
<keyword evidence="6" id="KW-0418">Kinase</keyword>
<dbReference type="PANTHER" id="PTHR24056">
    <property type="entry name" value="CELL DIVISION PROTEIN KINASE"/>
    <property type="match status" value="1"/>
</dbReference>
<keyword evidence="4" id="KW-0808">Transferase</keyword>
<evidence type="ECO:0000256" key="5">
    <source>
        <dbReference type="ARBA" id="ARBA00022741"/>
    </source>
</evidence>
<dbReference type="PROSITE" id="PS50011">
    <property type="entry name" value="PROTEIN_KINASE_DOM"/>
    <property type="match status" value="1"/>
</dbReference>
<evidence type="ECO:0000256" key="14">
    <source>
        <dbReference type="PROSITE-ProRule" id="PRU10141"/>
    </source>
</evidence>
<evidence type="ECO:0000256" key="15">
    <source>
        <dbReference type="RuleBase" id="RU000304"/>
    </source>
</evidence>
<evidence type="ECO:0000256" key="4">
    <source>
        <dbReference type="ARBA" id="ARBA00022679"/>
    </source>
</evidence>
<evidence type="ECO:0000313" key="17">
    <source>
        <dbReference type="EMBL" id="CAI2375401.1"/>
    </source>
</evidence>
<evidence type="ECO:0000256" key="1">
    <source>
        <dbReference type="ARBA" id="ARBA00006485"/>
    </source>
</evidence>
<dbReference type="GO" id="GO:0005524">
    <property type="term" value="F:ATP binding"/>
    <property type="evidence" value="ECO:0007669"/>
    <property type="project" value="UniProtKB-UniRule"/>
</dbReference>
<evidence type="ECO:0000256" key="11">
    <source>
        <dbReference type="ARBA" id="ARBA00042858"/>
    </source>
</evidence>
<dbReference type="Proteomes" id="UP001295684">
    <property type="component" value="Unassembled WGS sequence"/>
</dbReference>
<dbReference type="GO" id="GO:0000082">
    <property type="term" value="P:G1/S transition of mitotic cell cycle"/>
    <property type="evidence" value="ECO:0007669"/>
    <property type="project" value="TreeGrafter"/>
</dbReference>
<dbReference type="GO" id="GO:0005737">
    <property type="term" value="C:cytoplasm"/>
    <property type="evidence" value="ECO:0007669"/>
    <property type="project" value="TreeGrafter"/>
</dbReference>
<dbReference type="GO" id="GO:0000307">
    <property type="term" value="C:cyclin-dependent protein kinase holoenzyme complex"/>
    <property type="evidence" value="ECO:0007669"/>
    <property type="project" value="TreeGrafter"/>
</dbReference>
<evidence type="ECO:0000256" key="9">
    <source>
        <dbReference type="ARBA" id="ARBA00039612"/>
    </source>
</evidence>
<keyword evidence="3 15" id="KW-0723">Serine/threonine-protein kinase</keyword>
<comment type="catalytic activity">
    <reaction evidence="13">
        <text>L-seryl-[protein] + ATP = O-phospho-L-seryl-[protein] + ADP + H(+)</text>
        <dbReference type="Rhea" id="RHEA:17989"/>
        <dbReference type="Rhea" id="RHEA-COMP:9863"/>
        <dbReference type="Rhea" id="RHEA-COMP:11604"/>
        <dbReference type="ChEBI" id="CHEBI:15378"/>
        <dbReference type="ChEBI" id="CHEBI:29999"/>
        <dbReference type="ChEBI" id="CHEBI:30616"/>
        <dbReference type="ChEBI" id="CHEBI:83421"/>
        <dbReference type="ChEBI" id="CHEBI:456216"/>
        <dbReference type="EC" id="2.7.11.22"/>
    </reaction>
</comment>
<evidence type="ECO:0000256" key="6">
    <source>
        <dbReference type="ARBA" id="ARBA00022777"/>
    </source>
</evidence>
<feature type="domain" description="Protein kinase" evidence="16">
    <location>
        <begin position="14"/>
        <end position="306"/>
    </location>
</feature>
<dbReference type="AlphaFoldDB" id="A0AAD1XM54"/>
<dbReference type="PROSITE" id="PS00107">
    <property type="entry name" value="PROTEIN_KINASE_ATP"/>
    <property type="match status" value="1"/>
</dbReference>
<name>A0AAD1XM54_EUPCR</name>
<comment type="similarity">
    <text evidence="1">Belongs to the protein kinase superfamily. CMGC Ser/Thr protein kinase family. CDC2/CDKX subfamily.</text>
</comment>
<dbReference type="CDD" id="cd07829">
    <property type="entry name" value="STKc_CDK_like"/>
    <property type="match status" value="1"/>
</dbReference>
<feature type="binding site" evidence="14">
    <location>
        <position position="43"/>
    </location>
    <ligand>
        <name>ATP</name>
        <dbReference type="ChEBI" id="CHEBI:30616"/>
    </ligand>
</feature>
<dbReference type="GO" id="GO:0010389">
    <property type="term" value="P:regulation of G2/M transition of mitotic cell cycle"/>
    <property type="evidence" value="ECO:0007669"/>
    <property type="project" value="TreeGrafter"/>
</dbReference>
<evidence type="ECO:0000259" key="16">
    <source>
        <dbReference type="PROSITE" id="PS50011"/>
    </source>
</evidence>
<evidence type="ECO:0000256" key="10">
    <source>
        <dbReference type="ARBA" id="ARBA00041902"/>
    </source>
</evidence>
<dbReference type="InterPro" id="IPR017441">
    <property type="entry name" value="Protein_kinase_ATP_BS"/>
</dbReference>
<evidence type="ECO:0000256" key="7">
    <source>
        <dbReference type="ARBA" id="ARBA00022840"/>
    </source>
</evidence>
<dbReference type="Gene3D" id="3.30.200.20">
    <property type="entry name" value="Phosphorylase Kinase, domain 1"/>
    <property type="match status" value="1"/>
</dbReference>
<dbReference type="SMART" id="SM00220">
    <property type="entry name" value="S_TKc"/>
    <property type="match status" value="1"/>
</dbReference>
<protein>
    <recommendedName>
        <fullName evidence="9">Cyclin-dependent kinase 2 homolog</fullName>
        <ecNumber evidence="2">2.7.11.22</ecNumber>
    </recommendedName>
    <alternativeName>
        <fullName evidence="10">Cell division control protein 2 homolog</fullName>
    </alternativeName>
    <alternativeName>
        <fullName evidence="11">cdc2-related kinase 2</fullName>
    </alternativeName>
</protein>